<dbReference type="Proteomes" id="UP000315914">
    <property type="component" value="Unassembled WGS sequence"/>
</dbReference>
<protein>
    <submittedName>
        <fullName evidence="1">Uncharacterized protein</fullName>
    </submittedName>
</protein>
<keyword evidence="2" id="KW-1185">Reference proteome</keyword>
<proteinExistence type="predicted"/>
<evidence type="ECO:0000313" key="2">
    <source>
        <dbReference type="Proteomes" id="UP000315914"/>
    </source>
</evidence>
<dbReference type="AlphaFoldDB" id="A0A560J1H2"/>
<evidence type="ECO:0000313" key="1">
    <source>
        <dbReference type="EMBL" id="TWB80949.1"/>
    </source>
</evidence>
<sequence length="66" mass="7216">MRAANERGGEVEDEVSRLENEVASWRSGRIQRRGTTTGKVHVVRISKRVVPQSGPSADQTSATARP</sequence>
<gene>
    <name evidence="1" type="ORF">FBZ95_102166</name>
</gene>
<comment type="caution">
    <text evidence="1">The sequence shown here is derived from an EMBL/GenBank/DDBJ whole genome shotgun (WGS) entry which is preliminary data.</text>
</comment>
<name>A0A560J1H2_9BRAD</name>
<accession>A0A560J1H2</accession>
<dbReference type="EMBL" id="VITW01000002">
    <property type="protein sequence ID" value="TWB80949.1"/>
    <property type="molecule type" value="Genomic_DNA"/>
</dbReference>
<reference evidence="1 2" key="1">
    <citation type="submission" date="2019-06" db="EMBL/GenBank/DDBJ databases">
        <title>Genomic Encyclopedia of Type Strains, Phase IV (KMG-V): Genome sequencing to study the core and pangenomes of soil and plant-associated prokaryotes.</title>
        <authorList>
            <person name="Whitman W."/>
        </authorList>
    </citation>
    <scope>NUCLEOTIDE SEQUENCE [LARGE SCALE GENOMIC DNA]</scope>
    <source>
        <strain evidence="1 2">BR 10556</strain>
    </source>
</reference>
<organism evidence="1 2">
    <name type="scientific">Bradyrhizobium sacchari</name>
    <dbReference type="NCBI Taxonomy" id="1399419"/>
    <lineage>
        <taxon>Bacteria</taxon>
        <taxon>Pseudomonadati</taxon>
        <taxon>Pseudomonadota</taxon>
        <taxon>Alphaproteobacteria</taxon>
        <taxon>Hyphomicrobiales</taxon>
        <taxon>Nitrobacteraceae</taxon>
        <taxon>Bradyrhizobium</taxon>
    </lineage>
</organism>